<name>A0A812UA60_9DINO</name>
<feature type="region of interest" description="Disordered" evidence="4">
    <location>
        <begin position="1"/>
        <end position="34"/>
    </location>
</feature>
<dbReference type="EMBL" id="CAJNDS010002696">
    <property type="protein sequence ID" value="CAE7567044.1"/>
    <property type="molecule type" value="Genomic_DNA"/>
</dbReference>
<sequence>MDEEDFLEAARMGAFDDEGKRSGKGKMSEGKGGGRCPVCKKSLSEDRLSGKHMCKIVATFHCCGKWTSHSGRHNLEEGRVMGQRCKQCGEYGTPSEKFMLADGFSGDGFEKKPHRGDLCEACERYGNCRGVFSNPFEISMAMQLMYDQPAQWRLVTAFPWEILTVVLLPFACFQNYTFQGYLQPDNTYGRRETAVLPAKWQQAPLAPTPPGRLLPMPAEKAAPLEPCVACWLLDTYGPLESSSFLEDRQLFQELQHFGEEMKRNDFLRATQQRAAYVAKKAAVARELRWRHNERHRH</sequence>
<evidence type="ECO:0000259" key="5">
    <source>
        <dbReference type="SMART" id="SM01328"/>
    </source>
</evidence>
<organism evidence="6 7">
    <name type="scientific">Symbiodinium natans</name>
    <dbReference type="NCBI Taxonomy" id="878477"/>
    <lineage>
        <taxon>Eukaryota</taxon>
        <taxon>Sar</taxon>
        <taxon>Alveolata</taxon>
        <taxon>Dinophyceae</taxon>
        <taxon>Suessiales</taxon>
        <taxon>Symbiodiniaceae</taxon>
        <taxon>Symbiodinium</taxon>
    </lineage>
</organism>
<reference evidence="6" key="1">
    <citation type="submission" date="2021-02" db="EMBL/GenBank/DDBJ databases">
        <authorList>
            <person name="Dougan E. K."/>
            <person name="Rhodes N."/>
            <person name="Thang M."/>
            <person name="Chan C."/>
        </authorList>
    </citation>
    <scope>NUCLEOTIDE SEQUENCE</scope>
</reference>
<evidence type="ECO:0000256" key="1">
    <source>
        <dbReference type="ARBA" id="ARBA00022723"/>
    </source>
</evidence>
<dbReference type="SMART" id="SM01328">
    <property type="entry name" value="zf-3CxxC"/>
    <property type="match status" value="1"/>
</dbReference>
<evidence type="ECO:0000256" key="2">
    <source>
        <dbReference type="ARBA" id="ARBA00022771"/>
    </source>
</evidence>
<proteinExistence type="predicted"/>
<feature type="compositionally biased region" description="Basic and acidic residues" evidence="4">
    <location>
        <begin position="17"/>
        <end position="29"/>
    </location>
</feature>
<dbReference type="AlphaFoldDB" id="A0A812UA60"/>
<evidence type="ECO:0000313" key="7">
    <source>
        <dbReference type="Proteomes" id="UP000604046"/>
    </source>
</evidence>
<keyword evidence="3" id="KW-0862">Zinc</keyword>
<comment type="caution">
    <text evidence="6">The sequence shown here is derived from an EMBL/GenBank/DDBJ whole genome shotgun (WGS) entry which is preliminary data.</text>
</comment>
<dbReference type="Proteomes" id="UP000604046">
    <property type="component" value="Unassembled WGS sequence"/>
</dbReference>
<keyword evidence="1" id="KW-0479">Metal-binding</keyword>
<evidence type="ECO:0000256" key="4">
    <source>
        <dbReference type="SAM" id="MobiDB-lite"/>
    </source>
</evidence>
<keyword evidence="2" id="KW-0863">Zinc-finger</keyword>
<dbReference type="InterPro" id="IPR027377">
    <property type="entry name" value="ZAR1/RTP1-5-like_Znf-3CxxC"/>
</dbReference>
<evidence type="ECO:0000313" key="6">
    <source>
        <dbReference type="EMBL" id="CAE7567044.1"/>
    </source>
</evidence>
<keyword evidence="7" id="KW-1185">Reference proteome</keyword>
<evidence type="ECO:0000256" key="3">
    <source>
        <dbReference type="ARBA" id="ARBA00022833"/>
    </source>
</evidence>
<dbReference type="OrthoDB" id="412300at2759"/>
<feature type="domain" description="3CxxC-type" evidence="5">
    <location>
        <begin position="55"/>
        <end position="125"/>
    </location>
</feature>
<protein>
    <recommendedName>
        <fullName evidence="5">3CxxC-type domain-containing protein</fullName>
    </recommendedName>
</protein>
<gene>
    <name evidence="6" type="ORF">SNAT2548_LOCUS32161</name>
</gene>
<accession>A0A812UA60</accession>
<dbReference type="GO" id="GO:0008270">
    <property type="term" value="F:zinc ion binding"/>
    <property type="evidence" value="ECO:0007669"/>
    <property type="project" value="UniProtKB-KW"/>
</dbReference>